<comment type="caution">
    <text evidence="1">The sequence shown here is derived from an EMBL/GenBank/DDBJ whole genome shotgun (WGS) entry which is preliminary data.</text>
</comment>
<evidence type="ECO:0000313" key="2">
    <source>
        <dbReference type="Proteomes" id="UP001227268"/>
    </source>
</evidence>
<proteinExistence type="predicted"/>
<name>A0ACC2VVS1_9TREE</name>
<organism evidence="1 2">
    <name type="scientific">Naganishia friedmannii</name>
    <dbReference type="NCBI Taxonomy" id="89922"/>
    <lineage>
        <taxon>Eukaryota</taxon>
        <taxon>Fungi</taxon>
        <taxon>Dikarya</taxon>
        <taxon>Basidiomycota</taxon>
        <taxon>Agaricomycotina</taxon>
        <taxon>Tremellomycetes</taxon>
        <taxon>Filobasidiales</taxon>
        <taxon>Filobasidiaceae</taxon>
        <taxon>Naganishia</taxon>
    </lineage>
</organism>
<protein>
    <submittedName>
        <fullName evidence="1">Uncharacterized protein</fullName>
    </submittedName>
</protein>
<gene>
    <name evidence="1" type="ORF">QFC21_002581</name>
</gene>
<reference evidence="1" key="1">
    <citation type="submission" date="2023-04" db="EMBL/GenBank/DDBJ databases">
        <title>Draft Genome sequencing of Naganishia species isolated from polar environments using Oxford Nanopore Technology.</title>
        <authorList>
            <person name="Leo P."/>
            <person name="Venkateswaran K."/>
        </authorList>
    </citation>
    <scope>NUCLEOTIDE SEQUENCE</scope>
    <source>
        <strain evidence="1">MNA-CCFEE 5423</strain>
    </source>
</reference>
<dbReference type="Proteomes" id="UP001227268">
    <property type="component" value="Unassembled WGS sequence"/>
</dbReference>
<sequence length="221" mass="23879">MTLLYEAAKKAHKDDLQINPSALNPTTGVKRRHPDMLRKIVWRPDPNQPSHGVFVATDLDPNSELLTDLAPNTLITGTQDPSPRDPPNASQPTPQSQSQHGPAPGSTSAQPIGQWPNSGTANGENVTYLHLDPALTYLPDMPEVPASTGEAYDTAMLLNMFDQAGNQSTVTQAALVDQNMLEGLPTGFDWNAWDTYFNRFDGLSTQMGDNGMNPGSGPQVM</sequence>
<keyword evidence="2" id="KW-1185">Reference proteome</keyword>
<evidence type="ECO:0000313" key="1">
    <source>
        <dbReference type="EMBL" id="KAJ9103159.1"/>
    </source>
</evidence>
<dbReference type="EMBL" id="JASBWT010000007">
    <property type="protein sequence ID" value="KAJ9103159.1"/>
    <property type="molecule type" value="Genomic_DNA"/>
</dbReference>
<accession>A0ACC2VVS1</accession>